<dbReference type="WBParaSite" id="mrna-Wban_00240">
    <property type="protein sequence ID" value="mrna-Wban_00240"/>
    <property type="gene ID" value="Wban_00240"/>
</dbReference>
<keyword evidence="1" id="KW-0812">Transmembrane</keyword>
<name>A0AAF5RT04_WUCBA</name>
<evidence type="ECO:0000256" key="1">
    <source>
        <dbReference type="SAM" id="Phobius"/>
    </source>
</evidence>
<feature type="transmembrane region" description="Helical" evidence="1">
    <location>
        <begin position="21"/>
        <end position="39"/>
    </location>
</feature>
<reference evidence="2" key="2">
    <citation type="journal article" date="2016" name="Mol. Ecol.">
        <title>Population genomics of the filarial nematode parasite Wuchereria bancrofti from mosquitoes.</title>
        <authorList>
            <person name="Small S.T."/>
            <person name="Reimer L.J."/>
            <person name="Tisch D.J."/>
            <person name="King C.L."/>
            <person name="Christensen B.M."/>
            <person name="Siba P.M."/>
            <person name="Kazura J.W."/>
            <person name="Serre D."/>
            <person name="Zimmerman P.A."/>
        </authorList>
    </citation>
    <scope>NUCLEOTIDE SEQUENCE</scope>
    <source>
        <strain evidence="2">pt0022</strain>
    </source>
</reference>
<organism evidence="2 3">
    <name type="scientific">Wuchereria bancrofti</name>
    <dbReference type="NCBI Taxonomy" id="6293"/>
    <lineage>
        <taxon>Eukaryota</taxon>
        <taxon>Metazoa</taxon>
        <taxon>Ecdysozoa</taxon>
        <taxon>Nematoda</taxon>
        <taxon>Chromadorea</taxon>
        <taxon>Rhabditida</taxon>
        <taxon>Spirurina</taxon>
        <taxon>Spiruromorpha</taxon>
        <taxon>Filarioidea</taxon>
        <taxon>Onchocercidae</taxon>
        <taxon>Wuchereria</taxon>
    </lineage>
</organism>
<sequence>MIYPCVLVIKNNTTELSDMRYLAFVSGLIPVIIISTDFVKKKEVKSEEKRKKENEGHEEV</sequence>
<evidence type="ECO:0000313" key="3">
    <source>
        <dbReference type="WBParaSite" id="mrna-Wban_00240"/>
    </source>
</evidence>
<keyword evidence="1" id="KW-0472">Membrane</keyword>
<dbReference type="Proteomes" id="UP000093561">
    <property type="component" value="Unassembled WGS sequence"/>
</dbReference>
<dbReference type="AlphaFoldDB" id="A0AAF5RT04"/>
<reference evidence="2" key="1">
    <citation type="submission" date="2015-03" db="EMBL/GenBank/DDBJ databases">
        <title>Wuchereria bancrofti Genome Sequencing Papua New Guinea Strain.</title>
        <authorList>
            <person name="Small S.T."/>
            <person name="Serre D."/>
            <person name="Zimmerman P.A."/>
        </authorList>
    </citation>
    <scope>NUCLEOTIDE SEQUENCE [LARGE SCALE GENOMIC DNA]</scope>
    <source>
        <strain evidence="2">pt0022</strain>
    </source>
</reference>
<accession>A0AAF5RT04</accession>
<evidence type="ECO:0000313" key="2">
    <source>
        <dbReference type="Proteomes" id="UP000093561"/>
    </source>
</evidence>
<proteinExistence type="predicted"/>
<reference evidence="3" key="3">
    <citation type="submission" date="2024-02" db="UniProtKB">
        <authorList>
            <consortium name="WormBaseParasite"/>
        </authorList>
    </citation>
    <scope>IDENTIFICATION</scope>
    <source>
        <strain evidence="3">pt0022</strain>
    </source>
</reference>
<keyword evidence="1" id="KW-1133">Transmembrane helix</keyword>
<protein>
    <submittedName>
        <fullName evidence="3">Uncharacterized protein</fullName>
    </submittedName>
</protein>